<dbReference type="EMBL" id="NAJN01000333">
    <property type="protein sequence ID" value="TKA74807.1"/>
    <property type="molecule type" value="Genomic_DNA"/>
</dbReference>
<dbReference type="AlphaFoldDB" id="A0A4U0XFG5"/>
<dbReference type="Proteomes" id="UP000308768">
    <property type="component" value="Unassembled WGS sequence"/>
</dbReference>
<evidence type="ECO:0000256" key="1">
    <source>
        <dbReference type="ARBA" id="ARBA00008383"/>
    </source>
</evidence>
<dbReference type="STRING" id="331657.A0A4U0XFG5"/>
<dbReference type="Pfam" id="PF02515">
    <property type="entry name" value="CoA_transf_3"/>
    <property type="match status" value="1"/>
</dbReference>
<accession>A0A4U0XFG5</accession>
<evidence type="ECO:0000313" key="2">
    <source>
        <dbReference type="EMBL" id="TKA74807.1"/>
    </source>
</evidence>
<comment type="similarity">
    <text evidence="1">Belongs to the CoA-transferase III family.</text>
</comment>
<protein>
    <submittedName>
        <fullName evidence="2">Uncharacterized protein</fullName>
    </submittedName>
</protein>
<comment type="caution">
    <text evidence="2">The sequence shown here is derived from an EMBL/GenBank/DDBJ whole genome shotgun (WGS) entry which is preliminary data.</text>
</comment>
<dbReference type="SUPFAM" id="SSF89796">
    <property type="entry name" value="CoA-transferase family III (CaiB/BaiF)"/>
    <property type="match status" value="2"/>
</dbReference>
<dbReference type="PANTHER" id="PTHR48229:SF1">
    <property type="entry name" value="ALPHA METHYLACYL-COA RACEMASE-RELATED"/>
    <property type="match status" value="1"/>
</dbReference>
<organism evidence="2 3">
    <name type="scientific">Cryomyces minteri</name>
    <dbReference type="NCBI Taxonomy" id="331657"/>
    <lineage>
        <taxon>Eukaryota</taxon>
        <taxon>Fungi</taxon>
        <taxon>Dikarya</taxon>
        <taxon>Ascomycota</taxon>
        <taxon>Pezizomycotina</taxon>
        <taxon>Dothideomycetes</taxon>
        <taxon>Dothideomycetes incertae sedis</taxon>
        <taxon>Cryomyces</taxon>
    </lineage>
</organism>
<gene>
    <name evidence="2" type="ORF">B0A49_02598</name>
</gene>
<proteinExistence type="inferred from homology"/>
<dbReference type="InterPro" id="IPR023606">
    <property type="entry name" value="CoA-Trfase_III_dom_1_sf"/>
</dbReference>
<dbReference type="InterPro" id="IPR003673">
    <property type="entry name" value="CoA-Trfase_fam_III"/>
</dbReference>
<evidence type="ECO:0000313" key="3">
    <source>
        <dbReference type="Proteomes" id="UP000308768"/>
    </source>
</evidence>
<reference evidence="2 3" key="1">
    <citation type="submission" date="2017-03" db="EMBL/GenBank/DDBJ databases">
        <title>Genomes of endolithic fungi from Antarctica.</title>
        <authorList>
            <person name="Coleine C."/>
            <person name="Masonjones S."/>
            <person name="Stajich J.E."/>
        </authorList>
    </citation>
    <scope>NUCLEOTIDE SEQUENCE [LARGE SCALE GENOMIC DNA]</scope>
    <source>
        <strain evidence="2 3">CCFEE 5187</strain>
    </source>
</reference>
<dbReference type="OrthoDB" id="2308815at2759"/>
<dbReference type="GO" id="GO:0003824">
    <property type="term" value="F:catalytic activity"/>
    <property type="evidence" value="ECO:0007669"/>
    <property type="project" value="InterPro"/>
</dbReference>
<sequence length="574" mass="63863">MTVAKAVQNGDSTASKYSMQDETRNALSHLLKLAKSQIPAKLEQIISGVKFATSNTGSPYFPCPFKETEAISALKAVEAGVAAGILNLQNEGRSREITVNLEKASCFLFSAYVSTVGGMNKSHPDVKSKLKNTDLLDAQSIQYRRLSANLYETRRPGEYFHIHGSLEATTTLNMIGLDGYRPDMTDYHECIDLIESHVKQFTAAELEEMNAARRQAGVTCMKWEDFKQTSHGQALLQEPPWRLQTLESASPPAPFPFARSHISKPQILAGIKVLELCRIIAGPSIGRGLAEYGADVLKVISPHLSDVPFFQVDGNVGKHASDLDLKSPKDRQIFEELLQSADVVLDGYRPGSLERLGYGPKQIVELTKHRNRGIVYVAEDCFGHVGEWAGRPGWQQIADCVTGIAWAQGQSMGLDEPVIPPFPMSDYGTGCIGTIAALVGLYKRAKIGGSYFGTTSLCQYDIFLLQLGLYPDEIVQELRGTHDPDFYELRHHDSVDEVGKRALKTMRRVHPELFEEEYFHESYSRGFDAPVKYLRPVVEIEGTWNGFVRSSRPNGFDPPTWKNWEVDQDMVKDA</sequence>
<name>A0A4U0XFG5_9PEZI</name>
<keyword evidence="3" id="KW-1185">Reference proteome</keyword>
<dbReference type="InterPro" id="IPR052985">
    <property type="entry name" value="CoA-trans_III_biosynth/detox"/>
</dbReference>
<dbReference type="PANTHER" id="PTHR48229">
    <property type="entry name" value="CAIB/BAIF FAMILY ENZYME (AFU_ORTHOLOGUE AFUA_1G05360)-RELATED"/>
    <property type="match status" value="1"/>
</dbReference>
<dbReference type="Gene3D" id="3.40.50.10540">
    <property type="entry name" value="Crotonobetainyl-coa:carnitine coa-transferase, domain 1"/>
    <property type="match status" value="1"/>
</dbReference>